<accession>Q9EMK8</accession>
<dbReference type="GeneID" id="1494788"/>
<feature type="transmembrane region" description="Helical" evidence="1">
    <location>
        <begin position="21"/>
        <end position="45"/>
    </location>
</feature>
<organismHost>
    <name type="scientific">Amsacta</name>
    <dbReference type="NCBI Taxonomy" id="340055"/>
</organismHost>
<sequence length="104" mass="11942">MNNIAGISFAQTLINISNNAVRYILILLLISFIISLLFIIIQNYIYDDNSTWYAVAAYFNIILITLAFFIYVRSMFVNIGNEYTGLNDDNISRNVSNVSYDDTY</sequence>
<keyword evidence="3" id="KW-1185">Reference proteome</keyword>
<dbReference type="OrthoDB" id="26835at10239"/>
<dbReference type="Proteomes" id="UP000000872">
    <property type="component" value="Segment"/>
</dbReference>
<organism evidence="2 3">
    <name type="scientific">Amsacta moorei entomopoxvirus</name>
    <name type="common">AmEPV</name>
    <dbReference type="NCBI Taxonomy" id="28321"/>
    <lineage>
        <taxon>Viruses</taxon>
        <taxon>Varidnaviria</taxon>
        <taxon>Bamfordvirae</taxon>
        <taxon>Nucleocytoviricota</taxon>
        <taxon>Pokkesviricetes</taxon>
        <taxon>Chitovirales</taxon>
        <taxon>Poxviridae</taxon>
        <taxon>Entomopoxvirinae</taxon>
        <taxon>Betaentomopoxvirus</taxon>
    </lineage>
</organism>
<reference evidence="2 3" key="1">
    <citation type="journal article" date="2000" name="Virology">
        <title>Complete genomic sequence of the Amsacta moorei entomopoxvirus: analysis and comparison with other poxviruses.</title>
        <authorList>
            <person name="Bawden A.L."/>
            <person name="Glassberg K.J."/>
            <person name="Diggans J."/>
            <person name="Shaw R."/>
            <person name="Farmerie W."/>
            <person name="Moyer R.W."/>
        </authorList>
    </citation>
    <scope>NUCLEOTIDE SEQUENCE [LARGE SCALE GENOMIC DNA]</scope>
</reference>
<name>Q9EMK8_AMEPV</name>
<keyword evidence="1" id="KW-1133">Transmembrane helix</keyword>
<keyword evidence="1" id="KW-0472">Membrane</keyword>
<protein>
    <submittedName>
        <fullName evidence="2">AMV198</fullName>
    </submittedName>
</protein>
<proteinExistence type="predicted"/>
<evidence type="ECO:0000313" key="3">
    <source>
        <dbReference type="Proteomes" id="UP000000872"/>
    </source>
</evidence>
<evidence type="ECO:0000256" key="1">
    <source>
        <dbReference type="SAM" id="Phobius"/>
    </source>
</evidence>
<evidence type="ECO:0000313" key="2">
    <source>
        <dbReference type="EMBL" id="AAG02904.1"/>
    </source>
</evidence>
<dbReference type="KEGG" id="vg:1494788"/>
<keyword evidence="1" id="KW-0812">Transmembrane</keyword>
<dbReference type="EMBL" id="AF250284">
    <property type="protein sequence ID" value="AAG02904.1"/>
    <property type="molecule type" value="Genomic_DNA"/>
</dbReference>
<gene>
    <name evidence="2" type="primary">AMV198</name>
</gene>
<feature type="transmembrane region" description="Helical" evidence="1">
    <location>
        <begin position="51"/>
        <end position="72"/>
    </location>
</feature>
<dbReference type="RefSeq" id="NP_064980.1">
    <property type="nucleotide sequence ID" value="NC_002520.1"/>
</dbReference>